<reference evidence="2" key="5">
    <citation type="submission" date="2025-09" db="UniProtKB">
        <authorList>
            <consortium name="Ensembl"/>
        </authorList>
    </citation>
    <scope>IDENTIFICATION</scope>
</reference>
<reference evidence="3" key="2">
    <citation type="journal article" date="2007" name="PLoS Biol.">
        <title>Survey sequencing and comparative analysis of the elephant shark (Callorhinchus milii) genome.</title>
        <authorList>
            <person name="Venkatesh B."/>
            <person name="Kirkness E.F."/>
            <person name="Loh Y.H."/>
            <person name="Halpern A.L."/>
            <person name="Lee A.P."/>
            <person name="Johnson J."/>
            <person name="Dandona N."/>
            <person name="Viswanathan L.D."/>
            <person name="Tay A."/>
            <person name="Venter J.C."/>
            <person name="Strausberg R.L."/>
            <person name="Brenner S."/>
        </authorList>
    </citation>
    <scope>NUCLEOTIDE SEQUENCE [LARGE SCALE GENOMIC DNA]</scope>
</reference>
<dbReference type="GO" id="GO:0030010">
    <property type="term" value="P:establishment of cell polarity"/>
    <property type="evidence" value="ECO:0007669"/>
    <property type="project" value="TreeGrafter"/>
</dbReference>
<dbReference type="GO" id="GO:0035148">
    <property type="term" value="P:tube formation"/>
    <property type="evidence" value="ECO:0007669"/>
    <property type="project" value="TreeGrafter"/>
</dbReference>
<feature type="coiled-coil region" evidence="1">
    <location>
        <begin position="305"/>
        <end position="339"/>
    </location>
</feature>
<dbReference type="InParanoid" id="A0A4W3KI17"/>
<accession>A0A4W3KI17</accession>
<reference evidence="2" key="4">
    <citation type="submission" date="2025-08" db="UniProtKB">
        <authorList>
            <consortium name="Ensembl"/>
        </authorList>
    </citation>
    <scope>IDENTIFICATION</scope>
</reference>
<evidence type="ECO:0000313" key="3">
    <source>
        <dbReference type="Proteomes" id="UP000314986"/>
    </source>
</evidence>
<dbReference type="AlphaFoldDB" id="A0A4W3KI17"/>
<dbReference type="STRING" id="7868.ENSCMIP00000047220"/>
<proteinExistence type="predicted"/>
<feature type="coiled-coil region" evidence="1">
    <location>
        <begin position="626"/>
        <end position="766"/>
    </location>
</feature>
<dbReference type="GO" id="GO:0001764">
    <property type="term" value="P:neuron migration"/>
    <property type="evidence" value="ECO:0007669"/>
    <property type="project" value="TreeGrafter"/>
</dbReference>
<organism evidence="2 3">
    <name type="scientific">Callorhinchus milii</name>
    <name type="common">Ghost shark</name>
    <dbReference type="NCBI Taxonomy" id="7868"/>
    <lineage>
        <taxon>Eukaryota</taxon>
        <taxon>Metazoa</taxon>
        <taxon>Chordata</taxon>
        <taxon>Craniata</taxon>
        <taxon>Vertebrata</taxon>
        <taxon>Chondrichthyes</taxon>
        <taxon>Holocephali</taxon>
        <taxon>Chimaeriformes</taxon>
        <taxon>Callorhinchidae</taxon>
        <taxon>Callorhinchus</taxon>
    </lineage>
</organism>
<evidence type="ECO:0000256" key="1">
    <source>
        <dbReference type="SAM" id="Coils"/>
    </source>
</evidence>
<protein>
    <recommendedName>
        <fullName evidence="4">Serologically defined colon cancer antigen 8</fullName>
    </recommendedName>
</protein>
<feature type="coiled-coil region" evidence="1">
    <location>
        <begin position="374"/>
        <end position="589"/>
    </location>
</feature>
<dbReference type="Pfam" id="PF15964">
    <property type="entry name" value="CCCAP"/>
    <property type="match status" value="1"/>
</dbReference>
<evidence type="ECO:0000313" key="2">
    <source>
        <dbReference type="Ensembl" id="ENSCMIP00000047220.1"/>
    </source>
</evidence>
<dbReference type="InterPro" id="IPR031887">
    <property type="entry name" value="SDCCAG8"/>
</dbReference>
<sequence>MAGRHGEDWPRIGVVQRLVCSASVQPLLCADLSPSVSGSRWFGAALDHMKASRDSDVDEALERYQRGLRERASRSIKQLKSTLKGPYHQESSELAGDLLSAVEELEDSQTNTLSFPGKGRSHSEMAWQELQHSHAVNQLRALLRQQEMEEMESSPHKRRISPTRCPRDTDGSLVVEDLVPILHDQSEYIQHLEAEVKLFKEDFTSIKQRVQVVVVENEKLREELKSRTVRHTLKNLSSASADSPVPCLEVQQSLNTMAVCQSTSPTKSQNQAISPLCPEKEITADETKKWAMELENLRKLHQASAETVEAQLSSSRKDLSEAQKECEDLKGRLRHQEFLLAMPSSVRVGGLCLKCAQLEAVLAQTHTDVHMKTVERLTKERDELMDMLTSLRSNLSDMQERETIVCHQIKRAVETAEEANLEKAQALVQCEHLKNEMSRQKERLEQELTFQQEKIANAKKTVQEEMGKEKEYLAARVTCLSERVACLEDQVQRLMKEKNSIANQLEEAQKQLTFNDLNINKECGELRYQLNQVKMKKDETEKEFREYRSKTLREIELQEQETQKLGLELSETKRRLEHAQQNTAQAKSECLKMTELLSKSEHQLHLTRLEKDSFFRSHSDDIKALAFQAQHRERELTEKMQQMEAQHDKTVTDLDTLLSSQNTLINKLKAECRTLNWKLEQVAGKNRSDVGHLFQEKEYQQERLEKLQKRNDEMEEQCIQHGEMHEKMKQRLRQLDQHCQASAQQVVELLHKQNELLRERQALTEKVQVVKLSESTEAKVLHLQFLFKAGTPGKSVLASQACKYSDLVVIHLQSYFQVPSCPPPTFTSAHLQGWLQNDFFLVSQVS</sequence>
<dbReference type="Ensembl" id="ENSCMIT00000047889.1">
    <property type="protein sequence ID" value="ENSCMIP00000047220.1"/>
    <property type="gene ID" value="ENSCMIG00000019362.1"/>
</dbReference>
<dbReference type="Proteomes" id="UP000314986">
    <property type="component" value="Unassembled WGS sequence"/>
</dbReference>
<dbReference type="PANTHER" id="PTHR34343:SF1">
    <property type="entry name" value="SEROLOGICALLY DEFINED COLON CANCER ANTIGEN 8"/>
    <property type="match status" value="1"/>
</dbReference>
<dbReference type="GO" id="GO:0005813">
    <property type="term" value="C:centrosome"/>
    <property type="evidence" value="ECO:0007669"/>
    <property type="project" value="InterPro"/>
</dbReference>
<dbReference type="GO" id="GO:0005814">
    <property type="term" value="C:centriole"/>
    <property type="evidence" value="ECO:0007669"/>
    <property type="project" value="TreeGrafter"/>
</dbReference>
<dbReference type="PANTHER" id="PTHR34343">
    <property type="entry name" value="SEROLOGICALLY DEFINED COLON CANCER ANTIGEN 8"/>
    <property type="match status" value="1"/>
</dbReference>
<gene>
    <name evidence="2" type="primary">sdccag8</name>
</gene>
<dbReference type="OMA" id="HENSMRM"/>
<reference evidence="3" key="1">
    <citation type="journal article" date="2006" name="Science">
        <title>Ancient noncoding elements conserved in the human genome.</title>
        <authorList>
            <person name="Venkatesh B."/>
            <person name="Kirkness E.F."/>
            <person name="Loh Y.H."/>
            <person name="Halpern A.L."/>
            <person name="Lee A.P."/>
            <person name="Johnson J."/>
            <person name="Dandona N."/>
            <person name="Viswanathan L.D."/>
            <person name="Tay A."/>
            <person name="Venter J.C."/>
            <person name="Strausberg R.L."/>
            <person name="Brenner S."/>
        </authorList>
    </citation>
    <scope>NUCLEOTIDE SEQUENCE [LARGE SCALE GENOMIC DNA]</scope>
</reference>
<name>A0A4W3KI17_CALMI</name>
<dbReference type="GeneTree" id="ENSGT00940000164292"/>
<keyword evidence="3" id="KW-1185">Reference proteome</keyword>
<evidence type="ECO:0008006" key="4">
    <source>
        <dbReference type="Google" id="ProtNLM"/>
    </source>
</evidence>
<dbReference type="GO" id="GO:0007098">
    <property type="term" value="P:centrosome cycle"/>
    <property type="evidence" value="ECO:0007669"/>
    <property type="project" value="InterPro"/>
</dbReference>
<reference evidence="3" key="3">
    <citation type="journal article" date="2014" name="Nature">
        <title>Elephant shark genome provides unique insights into gnathostome evolution.</title>
        <authorList>
            <consortium name="International Elephant Shark Genome Sequencing Consortium"/>
            <person name="Venkatesh B."/>
            <person name="Lee A.P."/>
            <person name="Ravi V."/>
            <person name="Maurya A.K."/>
            <person name="Lian M.M."/>
            <person name="Swann J.B."/>
            <person name="Ohta Y."/>
            <person name="Flajnik M.F."/>
            <person name="Sutoh Y."/>
            <person name="Kasahara M."/>
            <person name="Hoon S."/>
            <person name="Gangu V."/>
            <person name="Roy S.W."/>
            <person name="Irimia M."/>
            <person name="Korzh V."/>
            <person name="Kondrychyn I."/>
            <person name="Lim Z.W."/>
            <person name="Tay B.H."/>
            <person name="Tohari S."/>
            <person name="Kong K.W."/>
            <person name="Ho S."/>
            <person name="Lorente-Galdos B."/>
            <person name="Quilez J."/>
            <person name="Marques-Bonet T."/>
            <person name="Raney B.J."/>
            <person name="Ingham P.W."/>
            <person name="Tay A."/>
            <person name="Hillier L.W."/>
            <person name="Minx P."/>
            <person name="Boehm T."/>
            <person name="Wilson R.K."/>
            <person name="Brenner S."/>
            <person name="Warren W.C."/>
        </authorList>
    </citation>
    <scope>NUCLEOTIDE SEQUENCE [LARGE SCALE GENOMIC DNA]</scope>
</reference>
<keyword evidence="1" id="KW-0175">Coiled coil</keyword>